<reference evidence="1" key="1">
    <citation type="journal article" date="2015" name="Nature">
        <title>Complex archaea that bridge the gap between prokaryotes and eukaryotes.</title>
        <authorList>
            <person name="Spang A."/>
            <person name="Saw J.H."/>
            <person name="Jorgensen S.L."/>
            <person name="Zaremba-Niedzwiedzka K."/>
            <person name="Martijn J."/>
            <person name="Lind A.E."/>
            <person name="van Eijk R."/>
            <person name="Schleper C."/>
            <person name="Guy L."/>
            <person name="Ettema T.J."/>
        </authorList>
    </citation>
    <scope>NUCLEOTIDE SEQUENCE</scope>
</reference>
<dbReference type="AlphaFoldDB" id="A0A0F9A846"/>
<gene>
    <name evidence="1" type="ORF">LCGC14_2604110</name>
</gene>
<feature type="non-terminal residue" evidence="1">
    <location>
        <position position="1"/>
    </location>
</feature>
<protein>
    <submittedName>
        <fullName evidence="1">Uncharacterized protein</fullName>
    </submittedName>
</protein>
<accession>A0A0F9A846</accession>
<proteinExistence type="predicted"/>
<evidence type="ECO:0000313" key="1">
    <source>
        <dbReference type="EMBL" id="KKL05630.1"/>
    </source>
</evidence>
<comment type="caution">
    <text evidence="1">The sequence shown here is derived from an EMBL/GenBank/DDBJ whole genome shotgun (WGS) entry which is preliminary data.</text>
</comment>
<dbReference type="EMBL" id="LAZR01044032">
    <property type="protein sequence ID" value="KKL05630.1"/>
    <property type="molecule type" value="Genomic_DNA"/>
</dbReference>
<name>A0A0F9A846_9ZZZZ</name>
<feature type="non-terminal residue" evidence="1">
    <location>
        <position position="464"/>
    </location>
</feature>
<sequence>IEALTNGINFYFRNGNTTMLQMTETASTMRSSGTEVASWHVGGLKTEGDLVFEGSTADGFELTLSVTDPTADRAVLLPDAAGTVPLHDGTPGANEYARFTGTDVMEGRTAANVLSDIAAESATSDDFDPDRLACDATDDNLVDQDCLEGFMASADPKIILKVSDATAGDDNFTLDVNATDTGDGTEDIDLTLSSQIAGINTTYFNMDASAGTLALGHANAAVVLVDGATATTQSASDNSTKVATTAYADAAGGGSFDPGTDVSLIEEFMGGTTNAGTIGAGGLYPRLVGGGTANYNSVIQTAAHPGLFRLNSHATTDNSGAILVWTNIGTQEIDDWETTDWAMDAILQFGSVGAITDSWFVFGITTSVTAIYHQNMIFIRRDTDASDSVFTFVVCDTSVCNSDADATNGRQIDSTITPTATNWYRFRVRHAVSGVGGNPTVYMRVNDETELTFCSSGCDETLET</sequence>
<organism evidence="1">
    <name type="scientific">marine sediment metagenome</name>
    <dbReference type="NCBI Taxonomy" id="412755"/>
    <lineage>
        <taxon>unclassified sequences</taxon>
        <taxon>metagenomes</taxon>
        <taxon>ecological metagenomes</taxon>
    </lineage>
</organism>